<evidence type="ECO:0000313" key="1">
    <source>
        <dbReference type="EMBL" id="GIN97701.1"/>
    </source>
</evidence>
<organism evidence="1 2">
    <name type="scientific">Siminovitchia terrae</name>
    <name type="common">Bacillus terrae</name>
    <dbReference type="NCBI Taxonomy" id="1914933"/>
    <lineage>
        <taxon>Bacteria</taxon>
        <taxon>Bacillati</taxon>
        <taxon>Bacillota</taxon>
        <taxon>Bacilli</taxon>
        <taxon>Bacillales</taxon>
        <taxon>Bacillaceae</taxon>
        <taxon>Siminovitchia</taxon>
    </lineage>
</organism>
<protein>
    <submittedName>
        <fullName evidence="1">Uncharacterized protein</fullName>
    </submittedName>
</protein>
<dbReference type="EMBL" id="BORJ01000010">
    <property type="protein sequence ID" value="GIN97701.1"/>
    <property type="molecule type" value="Genomic_DNA"/>
</dbReference>
<gene>
    <name evidence="1" type="ORF">J6TS1_35710</name>
</gene>
<proteinExistence type="predicted"/>
<evidence type="ECO:0000313" key="2">
    <source>
        <dbReference type="Proteomes" id="UP000680670"/>
    </source>
</evidence>
<dbReference type="Proteomes" id="UP000680670">
    <property type="component" value="Unassembled WGS sequence"/>
</dbReference>
<accession>A0ABQ4L0I3</accession>
<reference evidence="1 2" key="1">
    <citation type="submission" date="2021-03" db="EMBL/GenBank/DDBJ databases">
        <title>Antimicrobial resistance genes in bacteria isolated from Japanese honey, and their potential for conferring macrolide and lincosamide resistance in the American foulbrood pathogen Paenibacillus larvae.</title>
        <authorList>
            <person name="Okamoto M."/>
            <person name="Kumagai M."/>
            <person name="Kanamori H."/>
            <person name="Takamatsu D."/>
        </authorList>
    </citation>
    <scope>NUCLEOTIDE SEQUENCE [LARGE SCALE GENOMIC DNA]</scope>
    <source>
        <strain evidence="1 2">J6TS1</strain>
    </source>
</reference>
<keyword evidence="2" id="KW-1185">Reference proteome</keyword>
<name>A0ABQ4L0I3_SIMTE</name>
<comment type="caution">
    <text evidence="1">The sequence shown here is derived from an EMBL/GenBank/DDBJ whole genome shotgun (WGS) entry which is preliminary data.</text>
</comment>
<sequence>MINGDTSTYPQLRRVIEFCFPNQVVDLAEKIIIHQYAKERVKQEHFGEFVIRAG</sequence>